<evidence type="ECO:0000256" key="3">
    <source>
        <dbReference type="PIRSR" id="PIRSR001235-1"/>
    </source>
</evidence>
<dbReference type="GO" id="GO:0016813">
    <property type="term" value="F:hydrolase activity, acting on carbon-nitrogen (but not peptide) bonds, in linear amidines"/>
    <property type="evidence" value="ECO:0007669"/>
    <property type="project" value="InterPro"/>
</dbReference>
<dbReference type="OrthoDB" id="9808195at2"/>
<dbReference type="Gene3D" id="3.30.70.360">
    <property type="match status" value="1"/>
</dbReference>
<dbReference type="RefSeq" id="WP_113269307.1">
    <property type="nucleotide sequence ID" value="NZ_QNTU01000004.1"/>
</dbReference>
<keyword evidence="3" id="KW-0862">Zinc</keyword>
<feature type="binding site" evidence="3">
    <location>
        <position position="146"/>
    </location>
    <ligand>
        <name>Zn(2+)</name>
        <dbReference type="ChEBI" id="CHEBI:29105"/>
        <label>2</label>
    </ligand>
</feature>
<feature type="domain" description="Peptidase M20 dimerisation" evidence="4">
    <location>
        <begin position="232"/>
        <end position="330"/>
    </location>
</feature>
<dbReference type="PANTHER" id="PTHR32494">
    <property type="entry name" value="ALLANTOATE DEIMINASE-RELATED"/>
    <property type="match status" value="1"/>
</dbReference>
<reference evidence="6" key="1">
    <citation type="submission" date="2018-06" db="EMBL/GenBank/DDBJ databases">
        <title>Whole genome sequencing of four bacterial strains from South Shetland trench revealing bio-synthetic gene clusters.</title>
        <authorList>
            <person name="Abdel-Mageed W.M."/>
            <person name="Lehri B."/>
            <person name="Jarmusch S."/>
            <person name="Miranda K."/>
            <person name="Goodfellow M."/>
            <person name="Jaspars M."/>
            <person name="Karlyshev A.V."/>
        </authorList>
    </citation>
    <scope>NUCLEOTIDE SEQUENCE [LARGE SCALE GENOMIC DNA]</scope>
    <source>
        <strain evidence="6">SST4</strain>
    </source>
</reference>
<dbReference type="NCBIfam" id="TIGR01879">
    <property type="entry name" value="hydantase"/>
    <property type="match status" value="1"/>
</dbReference>
<feature type="binding site" evidence="3">
    <location>
        <position position="100"/>
    </location>
    <ligand>
        <name>Zn(2+)</name>
        <dbReference type="ChEBI" id="CHEBI:29105"/>
        <label>1</label>
    </ligand>
</feature>
<name>A0A365TP95_9GAMM</name>
<keyword evidence="6" id="KW-1185">Reference proteome</keyword>
<dbReference type="GO" id="GO:0046872">
    <property type="term" value="F:metal ion binding"/>
    <property type="evidence" value="ECO:0007669"/>
    <property type="project" value="UniProtKB-KW"/>
</dbReference>
<organism evidence="5 6">
    <name type="scientific">Vreelandella sulfidaeris</name>
    <dbReference type="NCBI Taxonomy" id="115553"/>
    <lineage>
        <taxon>Bacteria</taxon>
        <taxon>Pseudomonadati</taxon>
        <taxon>Pseudomonadota</taxon>
        <taxon>Gammaproteobacteria</taxon>
        <taxon>Oceanospirillales</taxon>
        <taxon>Halomonadaceae</taxon>
        <taxon>Vreelandella</taxon>
    </lineage>
</organism>
<dbReference type="NCBIfam" id="NF006771">
    <property type="entry name" value="PRK09290.1-5"/>
    <property type="match status" value="1"/>
</dbReference>
<dbReference type="CDD" id="cd03884">
    <property type="entry name" value="M20_bAS"/>
    <property type="match status" value="1"/>
</dbReference>
<keyword evidence="3" id="KW-0479">Metal-binding</keyword>
<comment type="similarity">
    <text evidence="1">Belongs to the peptidase M20 family.</text>
</comment>
<dbReference type="Pfam" id="PF01546">
    <property type="entry name" value="Peptidase_M20"/>
    <property type="match status" value="1"/>
</dbReference>
<evidence type="ECO:0000313" key="5">
    <source>
        <dbReference type="EMBL" id="RBI67656.1"/>
    </source>
</evidence>
<dbReference type="SUPFAM" id="SSF53187">
    <property type="entry name" value="Zn-dependent exopeptidases"/>
    <property type="match status" value="1"/>
</dbReference>
<protein>
    <submittedName>
        <fullName evidence="5">Zn-dependent hydrolase</fullName>
    </submittedName>
</protein>
<dbReference type="PIRSF" id="PIRSF001235">
    <property type="entry name" value="Amidase_carbamoylase"/>
    <property type="match status" value="1"/>
</dbReference>
<dbReference type="InterPro" id="IPR010158">
    <property type="entry name" value="Amidase_Cbmase"/>
</dbReference>
<dbReference type="Gene3D" id="3.40.630.10">
    <property type="entry name" value="Zn peptidases"/>
    <property type="match status" value="1"/>
</dbReference>
<comment type="caution">
    <text evidence="5">The sequence shown here is derived from an EMBL/GenBank/DDBJ whole genome shotgun (WGS) entry which is preliminary data.</text>
</comment>
<dbReference type="Pfam" id="PF07687">
    <property type="entry name" value="M20_dimer"/>
    <property type="match status" value="1"/>
</dbReference>
<evidence type="ECO:0000256" key="2">
    <source>
        <dbReference type="ARBA" id="ARBA00022801"/>
    </source>
</evidence>
<evidence type="ECO:0000259" key="4">
    <source>
        <dbReference type="Pfam" id="PF07687"/>
    </source>
</evidence>
<accession>A0A365TP95</accession>
<dbReference type="SUPFAM" id="SSF55031">
    <property type="entry name" value="Bacterial exopeptidase dimerisation domain"/>
    <property type="match status" value="1"/>
</dbReference>
<dbReference type="EMBL" id="QNTU01000004">
    <property type="protein sequence ID" value="RBI67656.1"/>
    <property type="molecule type" value="Genomic_DNA"/>
</dbReference>
<proteinExistence type="inferred from homology"/>
<sequence>MTSRLNEPTDKPAIDPATIAAAVSPERLANDLANVAMMGGRSDGGVARLALDDNDTRARLWLIEQASVLGAKASVDAIGNVFLDVPGSDPTLEPVVTGSHLDSQPAGGKYDGALGVLAGLEALRALKQVGFTPRRPLSLVSWTNEEGARFSPGTSGSAVFCGVRSLEETRPIEDSDGVSLGHALDTCLAELDAAGVPRRPLATPMHAFLELHIEQGPILEREGAAVGVVEGIQGVSWFEVSVSGSANHAGTTPRAMRRDALEGACALATTLRETARDSEDRVRFTIGKFAVSPGSVNTIPDQVTFTIDLRHPDAATLKALEAEFNELAQQTWAGCKAALTSLSRVEPVAFPATLTALLDDTAHELGITAPRLVSGAFHDAIHLANHCPTAMLFVPCRDGLSHHPDEHTELDDAVAGTQLLAASLASLTR</sequence>
<feature type="binding site" evidence="3">
    <location>
        <position position="212"/>
    </location>
    <ligand>
        <name>Zn(2+)</name>
        <dbReference type="ChEBI" id="CHEBI:29105"/>
        <label>1</label>
    </ligand>
</feature>
<dbReference type="Proteomes" id="UP000252204">
    <property type="component" value="Unassembled WGS sequence"/>
</dbReference>
<gene>
    <name evidence="5" type="ORF">DQ400_08185</name>
</gene>
<evidence type="ECO:0000313" key="6">
    <source>
        <dbReference type="Proteomes" id="UP000252204"/>
    </source>
</evidence>
<dbReference type="InterPro" id="IPR036264">
    <property type="entry name" value="Bact_exopeptidase_dim_dom"/>
</dbReference>
<keyword evidence="2 5" id="KW-0378">Hydrolase</keyword>
<feature type="binding site" evidence="3">
    <location>
        <position position="402"/>
    </location>
    <ligand>
        <name>Zn(2+)</name>
        <dbReference type="ChEBI" id="CHEBI:29105"/>
        <label>2</label>
    </ligand>
</feature>
<dbReference type="AlphaFoldDB" id="A0A365TP95"/>
<dbReference type="InterPro" id="IPR002933">
    <property type="entry name" value="Peptidase_M20"/>
</dbReference>
<dbReference type="InterPro" id="IPR011650">
    <property type="entry name" value="Peptidase_M20_dimer"/>
</dbReference>
<feature type="binding site" evidence="3">
    <location>
        <position position="111"/>
    </location>
    <ligand>
        <name>Zn(2+)</name>
        <dbReference type="ChEBI" id="CHEBI:29105"/>
        <label>2</label>
    </ligand>
</feature>
<feature type="binding site" evidence="3">
    <location>
        <position position="111"/>
    </location>
    <ligand>
        <name>Zn(2+)</name>
        <dbReference type="ChEBI" id="CHEBI:29105"/>
        <label>1</label>
    </ligand>
</feature>
<comment type="cofactor">
    <cofactor evidence="3">
        <name>Zn(2+)</name>
        <dbReference type="ChEBI" id="CHEBI:29105"/>
    </cofactor>
    <text evidence="3">Binds 2 Zn(2+) ions per subunit.</text>
</comment>
<evidence type="ECO:0000256" key="1">
    <source>
        <dbReference type="ARBA" id="ARBA00006153"/>
    </source>
</evidence>
<dbReference type="PANTHER" id="PTHR32494:SF5">
    <property type="entry name" value="ALLANTOATE AMIDOHYDROLASE"/>
    <property type="match status" value="1"/>
</dbReference>